<evidence type="ECO:0000259" key="1">
    <source>
        <dbReference type="PROSITE" id="PS50041"/>
    </source>
</evidence>
<dbReference type="InterPro" id="IPR016186">
    <property type="entry name" value="C-type_lectin-like/link_sf"/>
</dbReference>
<evidence type="ECO:0000313" key="2">
    <source>
        <dbReference type="EMBL" id="CAJ0594293.1"/>
    </source>
</evidence>
<sequence>MAEFQENKAKANLALKALAMWFLLFASVLLAEYVVTSIEFEQQGTDRCSHPPCPFRPSCRCPPCPKYPITSANGRCKSGWTYYKETDACYKTFFWATFDDAERRCESYGGHLTSVHSDDENDFIIEMSHTGYNRTAHRMLTWIGLRQADYPKSKDWTWTDGTNVDFLPWAPTEPNNANGNERCAQVHSDHGAEDADPFGKWNDIYCDHTMRSYVCKKMAMH</sequence>
<feature type="domain" description="C-type lectin" evidence="1">
    <location>
        <begin position="85"/>
        <end position="207"/>
    </location>
</feature>
<keyword evidence="3" id="KW-1185">Reference proteome</keyword>
<accession>A0AA36GLI7</accession>
<reference evidence="2" key="1">
    <citation type="submission" date="2023-07" db="EMBL/GenBank/DDBJ databases">
        <authorList>
            <consortium name="CYATHOMIX"/>
        </authorList>
    </citation>
    <scope>NUCLEOTIDE SEQUENCE</scope>
    <source>
        <strain evidence="2">N/A</strain>
    </source>
</reference>
<name>A0AA36GLI7_CYLNA</name>
<dbReference type="PANTHER" id="PTHR22803">
    <property type="entry name" value="MANNOSE, PHOSPHOLIPASE, LECTIN RECEPTOR RELATED"/>
    <property type="match status" value="1"/>
</dbReference>
<dbReference type="Gene3D" id="3.10.100.10">
    <property type="entry name" value="Mannose-Binding Protein A, subunit A"/>
    <property type="match status" value="1"/>
</dbReference>
<dbReference type="SUPFAM" id="SSF56436">
    <property type="entry name" value="C-type lectin-like"/>
    <property type="match status" value="1"/>
</dbReference>
<protein>
    <recommendedName>
        <fullName evidence="1">C-type lectin domain-containing protein</fullName>
    </recommendedName>
</protein>
<dbReference type="CDD" id="cd00037">
    <property type="entry name" value="CLECT"/>
    <property type="match status" value="1"/>
</dbReference>
<evidence type="ECO:0000313" key="3">
    <source>
        <dbReference type="Proteomes" id="UP001176961"/>
    </source>
</evidence>
<dbReference type="SMART" id="SM00034">
    <property type="entry name" value="CLECT"/>
    <property type="match status" value="1"/>
</dbReference>
<dbReference type="EMBL" id="CATQJL010000112">
    <property type="protein sequence ID" value="CAJ0594293.1"/>
    <property type="molecule type" value="Genomic_DNA"/>
</dbReference>
<dbReference type="InterPro" id="IPR016187">
    <property type="entry name" value="CTDL_fold"/>
</dbReference>
<proteinExistence type="predicted"/>
<dbReference type="AlphaFoldDB" id="A0AA36GLI7"/>
<dbReference type="InterPro" id="IPR001304">
    <property type="entry name" value="C-type_lectin-like"/>
</dbReference>
<dbReference type="Proteomes" id="UP001176961">
    <property type="component" value="Unassembled WGS sequence"/>
</dbReference>
<organism evidence="2 3">
    <name type="scientific">Cylicocyclus nassatus</name>
    <name type="common">Nematode worm</name>
    <dbReference type="NCBI Taxonomy" id="53992"/>
    <lineage>
        <taxon>Eukaryota</taxon>
        <taxon>Metazoa</taxon>
        <taxon>Ecdysozoa</taxon>
        <taxon>Nematoda</taxon>
        <taxon>Chromadorea</taxon>
        <taxon>Rhabditida</taxon>
        <taxon>Rhabditina</taxon>
        <taxon>Rhabditomorpha</taxon>
        <taxon>Strongyloidea</taxon>
        <taxon>Strongylidae</taxon>
        <taxon>Cylicocyclus</taxon>
    </lineage>
</organism>
<dbReference type="InterPro" id="IPR050111">
    <property type="entry name" value="C-type_lectin/snaclec_domain"/>
</dbReference>
<gene>
    <name evidence="2" type="ORF">CYNAS_LOCUS6276</name>
</gene>
<dbReference type="PROSITE" id="PS50041">
    <property type="entry name" value="C_TYPE_LECTIN_2"/>
    <property type="match status" value="1"/>
</dbReference>
<dbReference type="Pfam" id="PF00059">
    <property type="entry name" value="Lectin_C"/>
    <property type="match status" value="1"/>
</dbReference>
<comment type="caution">
    <text evidence="2">The sequence shown here is derived from an EMBL/GenBank/DDBJ whole genome shotgun (WGS) entry which is preliminary data.</text>
</comment>